<dbReference type="Proteomes" id="UP000308671">
    <property type="component" value="Unassembled WGS sequence"/>
</dbReference>
<feature type="compositionally biased region" description="Basic and acidic residues" evidence="1">
    <location>
        <begin position="593"/>
        <end position="611"/>
    </location>
</feature>
<organism evidence="2 3">
    <name type="scientific">Botrytis galanthina</name>
    <dbReference type="NCBI Taxonomy" id="278940"/>
    <lineage>
        <taxon>Eukaryota</taxon>
        <taxon>Fungi</taxon>
        <taxon>Dikarya</taxon>
        <taxon>Ascomycota</taxon>
        <taxon>Pezizomycotina</taxon>
        <taxon>Leotiomycetes</taxon>
        <taxon>Helotiales</taxon>
        <taxon>Sclerotiniaceae</taxon>
        <taxon>Botrytis</taxon>
    </lineage>
</organism>
<keyword evidence="3" id="KW-1185">Reference proteome</keyword>
<protein>
    <submittedName>
        <fullName evidence="2">Uncharacterized protein</fullName>
    </submittedName>
</protein>
<dbReference type="EMBL" id="PQXL01000036">
    <property type="protein sequence ID" value="THV54032.1"/>
    <property type="molecule type" value="Genomic_DNA"/>
</dbReference>
<name>A0A4S8RAC4_9HELO</name>
<dbReference type="OrthoDB" id="10383953at2759"/>
<sequence>MEVVQNTKKKMSSPSLTEGLALIESASISIQQSMHHVPLKELEDAKKSFDFYAQVSNDFALANFEDTPENQTSRAAFDAALRKAEEEYESVKSDWDKVTHRNHYIQEAIATFEVPNSLLRKTFEDVAVEQPGVPELQVLSNIGAEAVADVATADLPAVDLPAIDIPTADVAVVDNTPIVEMAAPDLPAVDVAATDLPIIDLPAADPPAADVAVVNMDLDITTTSAPSSQNSVDQPADSSIVVDKIPSDYLQALFGDPKEPTHPTIDRFPATIVKFRDSGGAISHVLASSALIYLLANGTQDQAAKELLTRLERIPQELQDEVGNLILDPVYYYQRYCHKNLPRQLAFGNPVYEHGKIIKVSFQSLWLMQHFERFRHAVTIQLFGCRNACWRTIVTIALPAFREFQNVPRIRLLHYIDSTSSTIGNIRGLDFTILYVYLYEMVNADMITLNDMYQDLQGYLMHRYKLPFDLLKMAEDFDIKDHKPKDQGVALRLNGFDLDTPAGQWQQMFENLYRHLTFKTVDASWYKTGSLVICEKCERALPALFSFDKNVLKNGDNHEDPHPICRMCQLVPTCNGLLATAVNAYVPTTPQDAEEKRKSALEDGDPHKPVAPEDVDLSTWVLPESTGRCHWSAASMQVEQHLRYEATLLSPIHVMRRSPQPQKLPPAQPKLIRSKTFFKEIK</sequence>
<gene>
    <name evidence="2" type="ORF">BGAL_0036g00310</name>
</gene>
<feature type="region of interest" description="Disordered" evidence="1">
    <location>
        <begin position="590"/>
        <end position="613"/>
    </location>
</feature>
<dbReference type="AlphaFoldDB" id="A0A4S8RAC4"/>
<comment type="caution">
    <text evidence="2">The sequence shown here is derived from an EMBL/GenBank/DDBJ whole genome shotgun (WGS) entry which is preliminary data.</text>
</comment>
<proteinExistence type="predicted"/>
<evidence type="ECO:0000313" key="2">
    <source>
        <dbReference type="EMBL" id="THV54032.1"/>
    </source>
</evidence>
<evidence type="ECO:0000313" key="3">
    <source>
        <dbReference type="Proteomes" id="UP000308671"/>
    </source>
</evidence>
<accession>A0A4S8RAC4</accession>
<reference evidence="2 3" key="1">
    <citation type="submission" date="2017-12" db="EMBL/GenBank/DDBJ databases">
        <title>Comparative genomics of Botrytis spp.</title>
        <authorList>
            <person name="Valero-Jimenez C.A."/>
            <person name="Tapia P."/>
            <person name="Veloso J."/>
            <person name="Silva-Moreno E."/>
            <person name="Staats M."/>
            <person name="Valdes J.H."/>
            <person name="Van Kan J.A.L."/>
        </authorList>
    </citation>
    <scope>NUCLEOTIDE SEQUENCE [LARGE SCALE GENOMIC DNA]</scope>
    <source>
        <strain evidence="2 3">MUCL435</strain>
    </source>
</reference>
<evidence type="ECO:0000256" key="1">
    <source>
        <dbReference type="SAM" id="MobiDB-lite"/>
    </source>
</evidence>